<reference evidence="3" key="1">
    <citation type="submission" date="2005-05" db="EMBL/GenBank/DDBJ databases">
        <authorList>
            <person name="Tseng H.-P."/>
            <person name="Hseu T.-H."/>
            <person name="Buhler D.R."/>
            <person name="Wang W.-D."/>
            <person name="Tsai H.-L."/>
            <person name="Hu C.-H."/>
        </authorList>
    </citation>
    <scope>NUCLEOTIDE SEQUENCE</scope>
    <source>
        <strain evidence="3">IS-6-12L-48</strain>
        <tissue evidence="3">Salivary glands</tissue>
    </source>
</reference>
<dbReference type="EMBL" id="DQ065979">
    <property type="protein sequence ID" value="AAY66616.1"/>
    <property type="molecule type" value="mRNA"/>
</dbReference>
<evidence type="ECO:0000256" key="2">
    <source>
        <dbReference type="SAM" id="SignalP"/>
    </source>
</evidence>
<organism evidence="3">
    <name type="scientific">Ixodes scapularis</name>
    <name type="common">Black-legged tick</name>
    <name type="synonym">Deer tick</name>
    <dbReference type="NCBI Taxonomy" id="6945"/>
    <lineage>
        <taxon>Eukaryota</taxon>
        <taxon>Metazoa</taxon>
        <taxon>Ecdysozoa</taxon>
        <taxon>Arthropoda</taxon>
        <taxon>Chelicerata</taxon>
        <taxon>Arachnida</taxon>
        <taxon>Acari</taxon>
        <taxon>Parasitiformes</taxon>
        <taxon>Ixodida</taxon>
        <taxon>Ixodoidea</taxon>
        <taxon>Ixodidae</taxon>
        <taxon>Ixodinae</taxon>
        <taxon>Ixodes</taxon>
    </lineage>
</organism>
<feature type="region of interest" description="Disordered" evidence="1">
    <location>
        <begin position="28"/>
        <end position="86"/>
    </location>
</feature>
<feature type="compositionally biased region" description="Low complexity" evidence="1">
    <location>
        <begin position="57"/>
        <end position="72"/>
    </location>
</feature>
<accession>Q4PMZ4</accession>
<keyword evidence="2" id="KW-0732">Signal</keyword>
<feature type="chain" id="PRO_5004241441" evidence="2">
    <location>
        <begin position="20"/>
        <end position="86"/>
    </location>
</feature>
<reference evidence="3" key="2">
    <citation type="journal article" date="2006" name="Insect Biochem. Mol. Biol.">
        <title>An annotated catalog of salivary gland transcripts from Ixodes scapularis ticks.</title>
        <authorList>
            <person name="Ribeiro J.M."/>
            <person name="Alarcon-Chaidez F."/>
            <person name="Francischetti I.M."/>
            <person name="Mans B.J."/>
            <person name="Mather T.N."/>
            <person name="Valenzuela J.G."/>
            <person name="Wikel S.K."/>
        </authorList>
    </citation>
    <scope>NUCLEOTIDE SEQUENCE</scope>
    <source>
        <strain evidence="3">IS-6-12L-48</strain>
        <tissue evidence="3">Salivary glands</tissue>
    </source>
</reference>
<feature type="compositionally biased region" description="Pro residues" evidence="1">
    <location>
        <begin position="45"/>
        <end position="56"/>
    </location>
</feature>
<name>Q4PMZ4_IXOSC</name>
<protein>
    <submittedName>
        <fullName evidence="3">Putative secreted protein</fullName>
    </submittedName>
</protein>
<feature type="signal peptide" evidence="2">
    <location>
        <begin position="1"/>
        <end position="19"/>
    </location>
</feature>
<evidence type="ECO:0000313" key="3">
    <source>
        <dbReference type="EMBL" id="AAY66616.1"/>
    </source>
</evidence>
<dbReference type="AlphaFoldDB" id="Q4PMZ4"/>
<evidence type="ECO:0000256" key="1">
    <source>
        <dbReference type="SAM" id="MobiDB-lite"/>
    </source>
</evidence>
<sequence>MKATLVAFCFLAAVTVCMGYTYGSPTPCPNPPGQPCTPGQRPQGRPTPCPNPPGEPCTPGEGPQGPSQNQQPSPQPPKNTSPPGRK</sequence>
<proteinExistence type="evidence at transcript level"/>